<accession>A0A1G6J2V7</accession>
<proteinExistence type="predicted"/>
<reference evidence="2 3" key="1">
    <citation type="submission" date="2016-10" db="EMBL/GenBank/DDBJ databases">
        <authorList>
            <person name="de Groot N.N."/>
        </authorList>
    </citation>
    <scope>NUCLEOTIDE SEQUENCE [LARGE SCALE GENOMIC DNA]</scope>
    <source>
        <strain evidence="2 3">CPCC 100156</strain>
    </source>
</reference>
<dbReference type="AlphaFoldDB" id="A0A1G6J2V7"/>
<evidence type="ECO:0000313" key="2">
    <source>
        <dbReference type="EMBL" id="SDC12326.1"/>
    </source>
</evidence>
<dbReference type="STRING" id="938405.SAMN02927895_00212"/>
<evidence type="ECO:0000313" key="3">
    <source>
        <dbReference type="Proteomes" id="UP000198925"/>
    </source>
</evidence>
<dbReference type="Proteomes" id="UP000198925">
    <property type="component" value="Unassembled WGS sequence"/>
</dbReference>
<dbReference type="RefSeq" id="WP_176849302.1">
    <property type="nucleotide sequence ID" value="NZ_FMXZ01000001.1"/>
</dbReference>
<protein>
    <submittedName>
        <fullName evidence="2">Uncharacterized protein</fullName>
    </submittedName>
</protein>
<name>A0A1G6J2V7_9PROT</name>
<gene>
    <name evidence="2" type="ORF">SAMN04487779_100125</name>
</gene>
<evidence type="ECO:0000256" key="1">
    <source>
        <dbReference type="SAM" id="MobiDB-lite"/>
    </source>
</evidence>
<organism evidence="2 3">
    <name type="scientific">Belnapia rosea</name>
    <dbReference type="NCBI Taxonomy" id="938405"/>
    <lineage>
        <taxon>Bacteria</taxon>
        <taxon>Pseudomonadati</taxon>
        <taxon>Pseudomonadota</taxon>
        <taxon>Alphaproteobacteria</taxon>
        <taxon>Acetobacterales</taxon>
        <taxon>Roseomonadaceae</taxon>
        <taxon>Belnapia</taxon>
    </lineage>
</organism>
<sequence>MAKRRDDGKYVLFDVAYADGSRASNRKVPTELLGGLDGDDPARTEIETQDRRIAEASGKPQRAILSLARAGR</sequence>
<feature type="region of interest" description="Disordered" evidence="1">
    <location>
        <begin position="24"/>
        <end position="43"/>
    </location>
</feature>
<keyword evidence="3" id="KW-1185">Reference proteome</keyword>
<dbReference type="EMBL" id="FMZX01000001">
    <property type="protein sequence ID" value="SDC12326.1"/>
    <property type="molecule type" value="Genomic_DNA"/>
</dbReference>